<reference evidence="2" key="1">
    <citation type="submission" date="2023-06" db="EMBL/GenBank/DDBJ databases">
        <title>Genome-scale phylogeny and comparative genomics of the fungal order Sordariales.</title>
        <authorList>
            <consortium name="Lawrence Berkeley National Laboratory"/>
            <person name="Hensen N."/>
            <person name="Bonometti L."/>
            <person name="Westerberg I."/>
            <person name="Brannstrom I.O."/>
            <person name="Guillou S."/>
            <person name="Cros-Aarteil S."/>
            <person name="Calhoun S."/>
            <person name="Haridas S."/>
            <person name="Kuo A."/>
            <person name="Mondo S."/>
            <person name="Pangilinan J."/>
            <person name="Riley R."/>
            <person name="Labutti K."/>
            <person name="Andreopoulos B."/>
            <person name="Lipzen A."/>
            <person name="Chen C."/>
            <person name="Yanf M."/>
            <person name="Daum C."/>
            <person name="Ng V."/>
            <person name="Clum A."/>
            <person name="Steindorff A."/>
            <person name="Ohm R."/>
            <person name="Martin F."/>
            <person name="Silar P."/>
            <person name="Natvig D."/>
            <person name="Lalanne C."/>
            <person name="Gautier V."/>
            <person name="Ament-Velasquez S.L."/>
            <person name="Kruys A."/>
            <person name="Hutchinson M.I."/>
            <person name="Powell A.J."/>
            <person name="Barry K."/>
            <person name="Miller A.N."/>
            <person name="Grigoriev I.V."/>
            <person name="Debuchy R."/>
            <person name="Gladieux P."/>
            <person name="Thoren M.H."/>
            <person name="Johannesson H."/>
        </authorList>
    </citation>
    <scope>NUCLEOTIDE SEQUENCE</scope>
    <source>
        <strain evidence="2">SMH2532-1</strain>
    </source>
</reference>
<keyword evidence="1" id="KW-0812">Transmembrane</keyword>
<keyword evidence="1" id="KW-1133">Transmembrane helix</keyword>
<keyword evidence="1" id="KW-0472">Membrane</keyword>
<protein>
    <submittedName>
        <fullName evidence="2">Uncharacterized protein</fullName>
    </submittedName>
</protein>
<sequence>MAFHGRPNRPGHFRVMHRSVNANPAFPCHFLHDSKFTIRLLKMYPLSLFPQHRKSDTRNGHNPPKSHCYRIILYLVPLLVTTLILFATLKSWHPQHPFSHNSKTSSLTHAATPFPSCGSSPAEARSRGCHFDILSFAWQTPECFDAKLMDSFLAFGNWTFYAEPNRTAETVDLETALRGESSLFVDWKYHVTHCTFMWMQMHRAYAVRGYIDSHLDSYAHTMHCRWTLLERDTAPETVNVVANLKYPVCRKVGGEEWKGAVAKGFELEGFQGQEIHGEHQEHRGYRL</sequence>
<evidence type="ECO:0000313" key="3">
    <source>
        <dbReference type="Proteomes" id="UP001174936"/>
    </source>
</evidence>
<organism evidence="2 3">
    <name type="scientific">Cercophora newfieldiana</name>
    <dbReference type="NCBI Taxonomy" id="92897"/>
    <lineage>
        <taxon>Eukaryota</taxon>
        <taxon>Fungi</taxon>
        <taxon>Dikarya</taxon>
        <taxon>Ascomycota</taxon>
        <taxon>Pezizomycotina</taxon>
        <taxon>Sordariomycetes</taxon>
        <taxon>Sordariomycetidae</taxon>
        <taxon>Sordariales</taxon>
        <taxon>Lasiosphaeriaceae</taxon>
        <taxon>Cercophora</taxon>
    </lineage>
</organism>
<dbReference type="EMBL" id="JAULSV010000003">
    <property type="protein sequence ID" value="KAK0649769.1"/>
    <property type="molecule type" value="Genomic_DNA"/>
</dbReference>
<evidence type="ECO:0000256" key="1">
    <source>
        <dbReference type="SAM" id="Phobius"/>
    </source>
</evidence>
<dbReference type="AlphaFoldDB" id="A0AA39YBV1"/>
<comment type="caution">
    <text evidence="2">The sequence shown here is derived from an EMBL/GenBank/DDBJ whole genome shotgun (WGS) entry which is preliminary data.</text>
</comment>
<proteinExistence type="predicted"/>
<feature type="transmembrane region" description="Helical" evidence="1">
    <location>
        <begin position="71"/>
        <end position="92"/>
    </location>
</feature>
<dbReference type="InterPro" id="IPR053008">
    <property type="entry name" value="Phomopsin_biosynth_assoc"/>
</dbReference>
<evidence type="ECO:0000313" key="2">
    <source>
        <dbReference type="EMBL" id="KAK0649769.1"/>
    </source>
</evidence>
<dbReference type="PANTHER" id="PTHR35896">
    <property type="entry name" value="IG-LIKE DOMAIN-CONTAINING PROTEIN"/>
    <property type="match status" value="1"/>
</dbReference>
<keyword evidence="3" id="KW-1185">Reference proteome</keyword>
<name>A0AA39YBV1_9PEZI</name>
<gene>
    <name evidence="2" type="ORF">B0T16DRAFT_410690</name>
</gene>
<dbReference type="Proteomes" id="UP001174936">
    <property type="component" value="Unassembled WGS sequence"/>
</dbReference>
<accession>A0AA39YBV1</accession>
<dbReference type="PANTHER" id="PTHR35896:SF3">
    <property type="entry name" value="MAJOR FACILITATOR SUPERFAMILY TRANSPORTER"/>
    <property type="match status" value="1"/>
</dbReference>